<dbReference type="EMBL" id="BAABDC010000002">
    <property type="protein sequence ID" value="GAA3703380.1"/>
    <property type="molecule type" value="Genomic_DNA"/>
</dbReference>
<evidence type="ECO:0000313" key="1">
    <source>
        <dbReference type="EMBL" id="GAA3703380.1"/>
    </source>
</evidence>
<reference evidence="2" key="1">
    <citation type="journal article" date="2019" name="Int. J. Syst. Evol. Microbiol.">
        <title>The Global Catalogue of Microorganisms (GCM) 10K type strain sequencing project: providing services to taxonomists for standard genome sequencing and annotation.</title>
        <authorList>
            <consortium name="The Broad Institute Genomics Platform"/>
            <consortium name="The Broad Institute Genome Sequencing Center for Infectious Disease"/>
            <person name="Wu L."/>
            <person name="Ma J."/>
        </authorList>
    </citation>
    <scope>NUCLEOTIDE SEQUENCE [LARGE SCALE GENOMIC DNA]</scope>
    <source>
        <strain evidence="2">JCM 17125</strain>
    </source>
</reference>
<comment type="caution">
    <text evidence="1">The sequence shown here is derived from an EMBL/GenBank/DDBJ whole genome shotgun (WGS) entry which is preliminary data.</text>
</comment>
<gene>
    <name evidence="1" type="ORF">GCM10022399_19930</name>
</gene>
<proteinExistence type="predicted"/>
<protein>
    <submittedName>
        <fullName evidence="1">Uncharacterized protein</fullName>
    </submittedName>
</protein>
<keyword evidence="2" id="KW-1185">Reference proteome</keyword>
<dbReference type="RefSeq" id="WP_344945134.1">
    <property type="nucleotide sequence ID" value="NZ_BAABDC010000002.1"/>
</dbReference>
<dbReference type="Proteomes" id="UP001501468">
    <property type="component" value="Unassembled WGS sequence"/>
</dbReference>
<sequence>MTPNPRALALIREAETTTTLLVEGVSMIVRPDWRLSSGAAAWTCLASGAERLLKLTIGLSAEADGLPWPADEIRHTYAHRLLLLRPDVDRALGERLGRAPAAAYIASLVELVAGDPYLPTIFEALAQWSDSTGRYRDFEMLAGHEVQRNGPAATWEAAERLTWTARPDVLEGLAMPDNRSALVTMRSELAGSVLRWWFLHYRAWAHGVFGPVAKQHSSSLDPRDIGAIRALTSRLLTGL</sequence>
<organism evidence="1 2">
    <name type="scientific">Terrabacter ginsenosidimutans</name>
    <dbReference type="NCBI Taxonomy" id="490575"/>
    <lineage>
        <taxon>Bacteria</taxon>
        <taxon>Bacillati</taxon>
        <taxon>Actinomycetota</taxon>
        <taxon>Actinomycetes</taxon>
        <taxon>Micrococcales</taxon>
        <taxon>Intrasporangiaceae</taxon>
        <taxon>Terrabacter</taxon>
    </lineage>
</organism>
<name>A0ABP7DEN8_9MICO</name>
<accession>A0ABP7DEN8</accession>
<evidence type="ECO:0000313" key="2">
    <source>
        <dbReference type="Proteomes" id="UP001501468"/>
    </source>
</evidence>